<organism evidence="3 4">
    <name type="scientific">Nocardioides caricicola</name>
    <dbReference type="NCBI Taxonomy" id="634770"/>
    <lineage>
        <taxon>Bacteria</taxon>
        <taxon>Bacillati</taxon>
        <taxon>Actinomycetota</taxon>
        <taxon>Actinomycetes</taxon>
        <taxon>Propionibacteriales</taxon>
        <taxon>Nocardioidaceae</taxon>
        <taxon>Nocardioides</taxon>
    </lineage>
</organism>
<dbReference type="Pfam" id="PF03816">
    <property type="entry name" value="LytR_cpsA_psr"/>
    <property type="match status" value="1"/>
</dbReference>
<gene>
    <name evidence="3" type="ORF">ACFPKY_09280</name>
</gene>
<comment type="caution">
    <text evidence="3">The sequence shown here is derived from an EMBL/GenBank/DDBJ whole genome shotgun (WGS) entry which is preliminary data.</text>
</comment>
<dbReference type="EMBL" id="JBHSMD010000002">
    <property type="protein sequence ID" value="MFC5493294.1"/>
    <property type="molecule type" value="Genomic_DNA"/>
</dbReference>
<dbReference type="Gene3D" id="3.40.630.190">
    <property type="entry name" value="LCP protein"/>
    <property type="match status" value="1"/>
</dbReference>
<evidence type="ECO:0000256" key="1">
    <source>
        <dbReference type="ARBA" id="ARBA00006068"/>
    </source>
</evidence>
<dbReference type="InterPro" id="IPR050922">
    <property type="entry name" value="LytR/CpsA/Psr_CW_biosynth"/>
</dbReference>
<comment type="similarity">
    <text evidence="1">Belongs to the LytR/CpsA/Psr (LCP) family.</text>
</comment>
<keyword evidence="4" id="KW-1185">Reference proteome</keyword>
<proteinExistence type="inferred from homology"/>
<sequence>MVAELVVALITAATVVFAYHRVDSEIDEGGDIEHVAQRPEPKLPSGTYNLLVLGTDTRDCDDCGIDGEGGKGGSDLTLLIHVADGRRSAYGISIPRDTLVDRPECTLEDGTTIPAATDVMWNDALAAGGPACTVAQVEAVTGVYVDDYIVVDFGGFKDMVDALGGVEVCIPAEIDDPEHNIHLDAGTQTLDGDASLAYVRQRTSTPNADLGRMKRQQAFIASMLNKITSAQILTNPTSVYRFAKAVAGSITASPDIASVGKLGKLGLSLQDANLDKIKFVTAPTAEFPEVDPNWGRLQLTTEADRLWEKVANDEPLGSFGKGAISGNNQNGDKDVAAANGLCA</sequence>
<name>A0ABW0MZJ7_9ACTN</name>
<dbReference type="Proteomes" id="UP001595956">
    <property type="component" value="Unassembled WGS sequence"/>
</dbReference>
<dbReference type="PANTHER" id="PTHR33392">
    <property type="entry name" value="POLYISOPRENYL-TEICHOIC ACID--PEPTIDOGLYCAN TEICHOIC ACID TRANSFERASE TAGU"/>
    <property type="match status" value="1"/>
</dbReference>
<feature type="domain" description="Cell envelope-related transcriptional attenuator" evidence="2">
    <location>
        <begin position="74"/>
        <end position="228"/>
    </location>
</feature>
<evidence type="ECO:0000313" key="4">
    <source>
        <dbReference type="Proteomes" id="UP001595956"/>
    </source>
</evidence>
<accession>A0ABW0MZJ7</accession>
<dbReference type="NCBIfam" id="TIGR00350">
    <property type="entry name" value="lytR_cpsA_psr"/>
    <property type="match status" value="1"/>
</dbReference>
<dbReference type="InterPro" id="IPR004474">
    <property type="entry name" value="LytR_CpsA_psr"/>
</dbReference>
<protein>
    <submittedName>
        <fullName evidence="3">LCP family protein</fullName>
    </submittedName>
</protein>
<dbReference type="RefSeq" id="WP_345172268.1">
    <property type="nucleotide sequence ID" value="NZ_BAABFQ010000003.1"/>
</dbReference>
<reference evidence="4" key="1">
    <citation type="journal article" date="2019" name="Int. J. Syst. Evol. Microbiol.">
        <title>The Global Catalogue of Microorganisms (GCM) 10K type strain sequencing project: providing services to taxonomists for standard genome sequencing and annotation.</title>
        <authorList>
            <consortium name="The Broad Institute Genomics Platform"/>
            <consortium name="The Broad Institute Genome Sequencing Center for Infectious Disease"/>
            <person name="Wu L."/>
            <person name="Ma J."/>
        </authorList>
    </citation>
    <scope>NUCLEOTIDE SEQUENCE [LARGE SCALE GENOMIC DNA]</scope>
    <source>
        <strain evidence="4">KACC 13778</strain>
    </source>
</reference>
<evidence type="ECO:0000313" key="3">
    <source>
        <dbReference type="EMBL" id="MFC5493294.1"/>
    </source>
</evidence>
<dbReference type="PANTHER" id="PTHR33392:SF6">
    <property type="entry name" value="POLYISOPRENYL-TEICHOIC ACID--PEPTIDOGLYCAN TEICHOIC ACID TRANSFERASE TAGU"/>
    <property type="match status" value="1"/>
</dbReference>
<evidence type="ECO:0000259" key="2">
    <source>
        <dbReference type="Pfam" id="PF03816"/>
    </source>
</evidence>